<feature type="region of interest" description="Disordered" evidence="1">
    <location>
        <begin position="21"/>
        <end position="50"/>
    </location>
</feature>
<dbReference type="Proteomes" id="UP001066276">
    <property type="component" value="Chromosome 2_2"/>
</dbReference>
<name>A0AAV7UX87_PLEWA</name>
<dbReference type="AlphaFoldDB" id="A0AAV7UX87"/>
<keyword evidence="3" id="KW-1185">Reference proteome</keyword>
<organism evidence="2 3">
    <name type="scientific">Pleurodeles waltl</name>
    <name type="common">Iberian ribbed newt</name>
    <dbReference type="NCBI Taxonomy" id="8319"/>
    <lineage>
        <taxon>Eukaryota</taxon>
        <taxon>Metazoa</taxon>
        <taxon>Chordata</taxon>
        <taxon>Craniata</taxon>
        <taxon>Vertebrata</taxon>
        <taxon>Euteleostomi</taxon>
        <taxon>Amphibia</taxon>
        <taxon>Batrachia</taxon>
        <taxon>Caudata</taxon>
        <taxon>Salamandroidea</taxon>
        <taxon>Salamandridae</taxon>
        <taxon>Pleurodelinae</taxon>
        <taxon>Pleurodeles</taxon>
    </lineage>
</organism>
<reference evidence="2" key="1">
    <citation type="journal article" date="2022" name="bioRxiv">
        <title>Sequencing and chromosome-scale assembly of the giantPleurodeles waltlgenome.</title>
        <authorList>
            <person name="Brown T."/>
            <person name="Elewa A."/>
            <person name="Iarovenko S."/>
            <person name="Subramanian E."/>
            <person name="Araus A.J."/>
            <person name="Petzold A."/>
            <person name="Susuki M."/>
            <person name="Suzuki K.-i.T."/>
            <person name="Hayashi T."/>
            <person name="Toyoda A."/>
            <person name="Oliveira C."/>
            <person name="Osipova E."/>
            <person name="Leigh N.D."/>
            <person name="Simon A."/>
            <person name="Yun M.H."/>
        </authorList>
    </citation>
    <scope>NUCLEOTIDE SEQUENCE</scope>
    <source>
        <strain evidence="2">20211129_DDA</strain>
        <tissue evidence="2">Liver</tissue>
    </source>
</reference>
<evidence type="ECO:0000313" key="3">
    <source>
        <dbReference type="Proteomes" id="UP001066276"/>
    </source>
</evidence>
<comment type="caution">
    <text evidence="2">The sequence shown here is derived from an EMBL/GenBank/DDBJ whole genome shotgun (WGS) entry which is preliminary data.</text>
</comment>
<evidence type="ECO:0000313" key="2">
    <source>
        <dbReference type="EMBL" id="KAJ1192302.1"/>
    </source>
</evidence>
<sequence length="95" mass="10569">MRGAYLPNVVPEIKHAVQRQSHAAPASCFQRSQRHASGRPATQPERVCPTRQARLSPARAHGKLGRNVVLVQGWVNPLRDVVRVFVDVSPFGIWP</sequence>
<protein>
    <submittedName>
        <fullName evidence="2">Uncharacterized protein</fullName>
    </submittedName>
</protein>
<proteinExistence type="predicted"/>
<dbReference type="EMBL" id="JANPWB010000004">
    <property type="protein sequence ID" value="KAJ1192302.1"/>
    <property type="molecule type" value="Genomic_DNA"/>
</dbReference>
<gene>
    <name evidence="2" type="ORF">NDU88_001613</name>
</gene>
<evidence type="ECO:0000256" key="1">
    <source>
        <dbReference type="SAM" id="MobiDB-lite"/>
    </source>
</evidence>
<accession>A0AAV7UX87</accession>